<evidence type="ECO:0000313" key="1">
    <source>
        <dbReference type="EMBL" id="MBB6731338.1"/>
    </source>
</evidence>
<name>A0A7X0SJW8_9BACL</name>
<dbReference type="InterPro" id="IPR023296">
    <property type="entry name" value="Glyco_hydro_beta-prop_sf"/>
</dbReference>
<accession>A0A7X0SJW8</accession>
<keyword evidence="2" id="KW-1185">Reference proteome</keyword>
<dbReference type="AlphaFoldDB" id="A0A7X0SJW8"/>
<dbReference type="PANTHER" id="PTHR43301:SF3">
    <property type="entry name" value="ARABINAN ENDO-1,5-ALPHA-L-ARABINOSIDASE A-RELATED"/>
    <property type="match status" value="1"/>
</dbReference>
<protein>
    <recommendedName>
        <fullName evidence="3">Glycosyl hydrolase family 32 N-terminal domain-containing protein</fullName>
    </recommendedName>
</protein>
<organism evidence="1 2">
    <name type="scientific">Cohnella zeiphila</name>
    <dbReference type="NCBI Taxonomy" id="2761120"/>
    <lineage>
        <taxon>Bacteria</taxon>
        <taxon>Bacillati</taxon>
        <taxon>Bacillota</taxon>
        <taxon>Bacilli</taxon>
        <taxon>Bacillales</taxon>
        <taxon>Paenibacillaceae</taxon>
        <taxon>Cohnella</taxon>
    </lineage>
</organism>
<evidence type="ECO:0008006" key="3">
    <source>
        <dbReference type="Google" id="ProtNLM"/>
    </source>
</evidence>
<dbReference type="SUPFAM" id="SSF75005">
    <property type="entry name" value="Arabinanase/levansucrase/invertase"/>
    <property type="match status" value="1"/>
</dbReference>
<dbReference type="Proteomes" id="UP000564644">
    <property type="component" value="Unassembled WGS sequence"/>
</dbReference>
<dbReference type="RefSeq" id="WP_185129011.1">
    <property type="nucleotide sequence ID" value="NZ_JACJVO010000011.1"/>
</dbReference>
<reference evidence="1 2" key="1">
    <citation type="submission" date="2020-08" db="EMBL/GenBank/DDBJ databases">
        <title>Cohnella phylogeny.</title>
        <authorList>
            <person name="Dunlap C."/>
        </authorList>
    </citation>
    <scope>NUCLEOTIDE SEQUENCE [LARGE SCALE GENOMIC DNA]</scope>
    <source>
        <strain evidence="1 2">CBP 2801</strain>
    </source>
</reference>
<sequence>MSDDKRFIPVIASDWKVLFKPRKAGCYVNDHSIVRADDGSWHLFGITGPTPEINPQHERYFVHGWGSSLEEGLTNESIAIDYGTRAWAPGVIQEGKKYYMYYGPAPTKLEVSPDLHHWMNNDVHLIGSPVDACHRDHMVLRLNDYTWIMYVTGIRGTYSCISAYVSNDLQNWRFVQYALTTSGNAPLNPAWGATESPYVVYLDGYYYLFITYTDCSDETYNQTFVFRSSNPYDFGNYNGDNEKEVVVAKLFGHASEVIRDPDTGNWYITACGWPGKSKPHENAVSIARLEWRNE</sequence>
<proteinExistence type="predicted"/>
<gene>
    <name evidence="1" type="ORF">H7C18_10505</name>
</gene>
<dbReference type="InterPro" id="IPR050727">
    <property type="entry name" value="GH43_arabinanases"/>
</dbReference>
<evidence type="ECO:0000313" key="2">
    <source>
        <dbReference type="Proteomes" id="UP000564644"/>
    </source>
</evidence>
<comment type="caution">
    <text evidence="1">The sequence shown here is derived from an EMBL/GenBank/DDBJ whole genome shotgun (WGS) entry which is preliminary data.</text>
</comment>
<dbReference type="Gene3D" id="2.115.10.20">
    <property type="entry name" value="Glycosyl hydrolase domain, family 43"/>
    <property type="match status" value="2"/>
</dbReference>
<dbReference type="PANTHER" id="PTHR43301">
    <property type="entry name" value="ARABINAN ENDO-1,5-ALPHA-L-ARABINOSIDASE"/>
    <property type="match status" value="1"/>
</dbReference>
<dbReference type="EMBL" id="JACJVO010000011">
    <property type="protein sequence ID" value="MBB6731338.1"/>
    <property type="molecule type" value="Genomic_DNA"/>
</dbReference>